<evidence type="ECO:0000259" key="1">
    <source>
        <dbReference type="Pfam" id="PF08929"/>
    </source>
</evidence>
<proteinExistence type="predicted"/>
<evidence type="ECO:0000313" key="2">
    <source>
        <dbReference type="EMBL" id="MBP1852519.1"/>
    </source>
</evidence>
<dbReference type="Pfam" id="PF08929">
    <property type="entry name" value="PoNi_C"/>
    <property type="match status" value="1"/>
</dbReference>
<dbReference type="InterPro" id="IPR028983">
    <property type="entry name" value="PA2201-like_C"/>
</dbReference>
<name>A0ABS4E3L3_9HYPH</name>
<dbReference type="RefSeq" id="WP_209947370.1">
    <property type="nucleotide sequence ID" value="NZ_JAGGJU010000011.1"/>
</dbReference>
<accession>A0ABS4E3L3</accession>
<dbReference type="SUPFAM" id="SSF140731">
    <property type="entry name" value="PA2201 C-terminal domain-like"/>
    <property type="match status" value="1"/>
</dbReference>
<gene>
    <name evidence="2" type="ORF">J2Z17_003976</name>
</gene>
<dbReference type="EMBL" id="JAGGJU010000011">
    <property type="protein sequence ID" value="MBP1852519.1"/>
    <property type="molecule type" value="Genomic_DNA"/>
</dbReference>
<dbReference type="Proteomes" id="UP000759443">
    <property type="component" value="Unassembled WGS sequence"/>
</dbReference>
<protein>
    <recommendedName>
        <fullName evidence="1">PoNi C-terminal domain-containing protein</fullName>
    </recommendedName>
</protein>
<reference evidence="2 3" key="1">
    <citation type="submission" date="2021-03" db="EMBL/GenBank/DDBJ databases">
        <title>Genomic Encyclopedia of Type Strains, Phase IV (KMG-IV): sequencing the most valuable type-strain genomes for metagenomic binning, comparative biology and taxonomic classification.</title>
        <authorList>
            <person name="Goeker M."/>
        </authorList>
    </citation>
    <scope>NUCLEOTIDE SEQUENCE [LARGE SCALE GENOMIC DNA]</scope>
    <source>
        <strain evidence="2 3">DSM 21600</strain>
    </source>
</reference>
<evidence type="ECO:0000313" key="3">
    <source>
        <dbReference type="Proteomes" id="UP000759443"/>
    </source>
</evidence>
<feature type="domain" description="PoNi C-terminal" evidence="1">
    <location>
        <begin position="90"/>
        <end position="193"/>
    </location>
</feature>
<organism evidence="2 3">
    <name type="scientific">Rhizobium halophytocola</name>
    <dbReference type="NCBI Taxonomy" id="735519"/>
    <lineage>
        <taxon>Bacteria</taxon>
        <taxon>Pseudomonadati</taxon>
        <taxon>Pseudomonadota</taxon>
        <taxon>Alphaproteobacteria</taxon>
        <taxon>Hyphomicrobiales</taxon>
        <taxon>Rhizobiaceae</taxon>
        <taxon>Rhizobium/Agrobacterium group</taxon>
        <taxon>Rhizobium</taxon>
    </lineage>
</organism>
<comment type="caution">
    <text evidence="2">The sequence shown here is derived from an EMBL/GenBank/DDBJ whole genome shotgun (WGS) entry which is preliminary data.</text>
</comment>
<dbReference type="Gene3D" id="1.10.3920.10">
    <property type="entry name" value="PA2201 C-terminal domain-like"/>
    <property type="match status" value="1"/>
</dbReference>
<sequence length="199" mass="23195">MAIASYSSGSSVNEFVEYVDGAIEALKYFVEFGQQDPDYFLYGDGGGYSGGFDMWYRLLAWCVLFELPREKTDIVLDYLVLQMRNPHHATDALANKMIKALGYPGQDDTDHLLWPDAYEPLYRCFKVEAYRDRQLEAFMKTWYRKMGDTYWFNNHKSRHNTYFGYWCFEAAAVAKILNIDDSNLREHPNYAYDASALIP</sequence>
<keyword evidence="3" id="KW-1185">Reference proteome</keyword>
<dbReference type="InterPro" id="IPR015025">
    <property type="entry name" value="PoNi_C"/>
</dbReference>